<dbReference type="Pfam" id="PF02709">
    <property type="entry name" value="Glyco_transf_7C"/>
    <property type="match status" value="1"/>
</dbReference>
<evidence type="ECO:0000313" key="4">
    <source>
        <dbReference type="Proteomes" id="UP000552864"/>
    </source>
</evidence>
<evidence type="ECO:0000256" key="1">
    <source>
        <dbReference type="ARBA" id="ARBA00022679"/>
    </source>
</evidence>
<keyword evidence="1 3" id="KW-0808">Transferase</keyword>
<dbReference type="Gene3D" id="3.90.550.10">
    <property type="entry name" value="Spore Coat Polysaccharide Biosynthesis Protein SpsA, Chain A"/>
    <property type="match status" value="1"/>
</dbReference>
<evidence type="ECO:0000259" key="2">
    <source>
        <dbReference type="Pfam" id="PF02709"/>
    </source>
</evidence>
<dbReference type="GO" id="GO:0016740">
    <property type="term" value="F:transferase activity"/>
    <property type="evidence" value="ECO:0007669"/>
    <property type="project" value="UniProtKB-KW"/>
</dbReference>
<dbReference type="InterPro" id="IPR029044">
    <property type="entry name" value="Nucleotide-diphossugar_trans"/>
</dbReference>
<feature type="domain" description="Galactosyltransferase C-terminal" evidence="2">
    <location>
        <begin position="143"/>
        <end position="186"/>
    </location>
</feature>
<dbReference type="CDD" id="cd00761">
    <property type="entry name" value="Glyco_tranf_GTA_type"/>
    <property type="match status" value="1"/>
</dbReference>
<organism evidence="3 4">
    <name type="scientific">Chitinophaga eiseniae</name>
    <dbReference type="NCBI Taxonomy" id="634771"/>
    <lineage>
        <taxon>Bacteria</taxon>
        <taxon>Pseudomonadati</taxon>
        <taxon>Bacteroidota</taxon>
        <taxon>Chitinophagia</taxon>
        <taxon>Chitinophagales</taxon>
        <taxon>Chitinophagaceae</taxon>
        <taxon>Chitinophaga</taxon>
    </lineage>
</organism>
<dbReference type="InterPro" id="IPR027791">
    <property type="entry name" value="Galactosyl_T_C"/>
</dbReference>
<sequence>MKERRKISFCTVCMNRLHHLCLTLPQNILHNEDYPDCEFILLDYNSGDDLEAWVLENMSSYIASGKLIYYKTTEPLYFHMSHSKNMAAKLGTGDIVCNVDADNYTGKGFASYINDVFSNGENVLLAAEQSANEMLIWDVFGRICVRKDDFVQIGGYDENMIHYGFEDSDFVNRLHMNGLQRKGIPGDFLTAITHPDKDRFAQDWLFTSLSNILLHYISPASSEVLLLLNDGSYKRGTIVDNTTGCAHDYQQSLYPTHNYEFSLLKNEWETGEWMNTGDGIQLFSSHTNTSLQYNEQQNTYLEMPANAVFYPLASDQLKHEMIFFYSQITNRIKMEGNMSQRKIKANEGKFGGGTVYKNFNYELPITL</sequence>
<dbReference type="EMBL" id="JABAHZ010000009">
    <property type="protein sequence ID" value="NLR82352.1"/>
    <property type="molecule type" value="Genomic_DNA"/>
</dbReference>
<dbReference type="Proteomes" id="UP000552864">
    <property type="component" value="Unassembled WGS sequence"/>
</dbReference>
<gene>
    <name evidence="3" type="ORF">HGH91_27295</name>
</gene>
<protein>
    <submittedName>
        <fullName evidence="3">Glycosyltransferase family 2 protein</fullName>
    </submittedName>
</protein>
<proteinExistence type="predicted"/>
<reference evidence="3 4" key="1">
    <citation type="submission" date="2020-04" db="EMBL/GenBank/DDBJ databases">
        <authorList>
            <person name="Yin C."/>
        </authorList>
    </citation>
    <scope>NUCLEOTIDE SEQUENCE [LARGE SCALE GENOMIC DNA]</scope>
    <source>
        <strain evidence="3 4">Ak56</strain>
    </source>
</reference>
<dbReference type="AlphaFoldDB" id="A0A847SXL3"/>
<dbReference type="RefSeq" id="WP_168742345.1">
    <property type="nucleotide sequence ID" value="NZ_JABAHZ010000009.1"/>
</dbReference>
<comment type="caution">
    <text evidence="3">The sequence shown here is derived from an EMBL/GenBank/DDBJ whole genome shotgun (WGS) entry which is preliminary data.</text>
</comment>
<evidence type="ECO:0000313" key="3">
    <source>
        <dbReference type="EMBL" id="NLR82352.1"/>
    </source>
</evidence>
<name>A0A847SXL3_9BACT</name>
<dbReference type="SUPFAM" id="SSF53448">
    <property type="entry name" value="Nucleotide-diphospho-sugar transferases"/>
    <property type="match status" value="1"/>
</dbReference>
<keyword evidence="4" id="KW-1185">Reference proteome</keyword>
<accession>A0A847SXL3</accession>